<proteinExistence type="predicted"/>
<evidence type="ECO:0000313" key="1">
    <source>
        <dbReference type="EMBL" id="SDD82878.1"/>
    </source>
</evidence>
<dbReference type="RefSeq" id="WP_091243373.1">
    <property type="nucleotide sequence ID" value="NZ_FNAG01000008.1"/>
</dbReference>
<dbReference type="AlphaFoldDB" id="A0A1G6XXG1"/>
<name>A0A1G6XXG1_9GAMM</name>
<keyword evidence="2" id="KW-1185">Reference proteome</keyword>
<accession>A0A1G6XXG1</accession>
<organism evidence="1 2">
    <name type="scientific">Aquimonas voraii</name>
    <dbReference type="NCBI Taxonomy" id="265719"/>
    <lineage>
        <taxon>Bacteria</taxon>
        <taxon>Pseudomonadati</taxon>
        <taxon>Pseudomonadota</taxon>
        <taxon>Gammaproteobacteria</taxon>
        <taxon>Lysobacterales</taxon>
        <taxon>Lysobacteraceae</taxon>
        <taxon>Aquimonas</taxon>
    </lineage>
</organism>
<dbReference type="Proteomes" id="UP000199603">
    <property type="component" value="Unassembled WGS sequence"/>
</dbReference>
<reference evidence="1 2" key="1">
    <citation type="submission" date="2016-10" db="EMBL/GenBank/DDBJ databases">
        <authorList>
            <person name="de Groot N.N."/>
        </authorList>
    </citation>
    <scope>NUCLEOTIDE SEQUENCE [LARGE SCALE GENOMIC DNA]</scope>
    <source>
        <strain evidence="1 2">DSM 16957</strain>
    </source>
</reference>
<gene>
    <name evidence="1" type="ORF">SAMN04488509_10823</name>
</gene>
<evidence type="ECO:0000313" key="2">
    <source>
        <dbReference type="Proteomes" id="UP000199603"/>
    </source>
</evidence>
<sequence>MRDASSVFCALLVAALGYGSNVEAEEFCELGMKSCAAGSYQHVAAGDPCDSSEGLVFGTCRGSAEPPDVAELVCYPVYPRSMDCQVWPQGPNFTYTFVTQGSVLPSISGSTPFPFQSYSCPSPGSSGVMHITVTSPFGVSSNASIPVACTVDAWIQ</sequence>
<protein>
    <submittedName>
        <fullName evidence="1">Uncharacterized protein</fullName>
    </submittedName>
</protein>
<dbReference type="EMBL" id="FNAG01000008">
    <property type="protein sequence ID" value="SDD82878.1"/>
    <property type="molecule type" value="Genomic_DNA"/>
</dbReference>